<sequence>MRSPAASRRGLLWWNGVSVLHGRAVVVLVMSGVKRRTPVVVVREPRAAPLSAEGRLQAVTAVAVMIDQWWSGGRGRSAETVCGSDSSGGAADGRR</sequence>
<evidence type="ECO:0000256" key="1">
    <source>
        <dbReference type="SAM" id="MobiDB-lite"/>
    </source>
</evidence>
<organism evidence="2 3">
    <name type="scientific">Paractinoplanes rishiriensis</name>
    <dbReference type="NCBI Taxonomy" id="1050105"/>
    <lineage>
        <taxon>Bacteria</taxon>
        <taxon>Bacillati</taxon>
        <taxon>Actinomycetota</taxon>
        <taxon>Actinomycetes</taxon>
        <taxon>Micromonosporales</taxon>
        <taxon>Micromonosporaceae</taxon>
        <taxon>Paractinoplanes</taxon>
    </lineage>
</organism>
<gene>
    <name evidence="2" type="ORF">Ari01nite_75550</name>
</gene>
<feature type="region of interest" description="Disordered" evidence="1">
    <location>
        <begin position="74"/>
        <end position="95"/>
    </location>
</feature>
<dbReference type="EMBL" id="BOMV01000080">
    <property type="protein sequence ID" value="GIF00091.1"/>
    <property type="molecule type" value="Genomic_DNA"/>
</dbReference>
<dbReference type="Proteomes" id="UP000636960">
    <property type="component" value="Unassembled WGS sequence"/>
</dbReference>
<reference evidence="2" key="1">
    <citation type="submission" date="2021-01" db="EMBL/GenBank/DDBJ databases">
        <title>Whole genome shotgun sequence of Actinoplanes rishiriensis NBRC 108556.</title>
        <authorList>
            <person name="Komaki H."/>
            <person name="Tamura T."/>
        </authorList>
    </citation>
    <scope>NUCLEOTIDE SEQUENCE</scope>
    <source>
        <strain evidence="2">NBRC 108556</strain>
    </source>
</reference>
<proteinExistence type="predicted"/>
<evidence type="ECO:0000313" key="3">
    <source>
        <dbReference type="Proteomes" id="UP000636960"/>
    </source>
</evidence>
<keyword evidence="3" id="KW-1185">Reference proteome</keyword>
<comment type="caution">
    <text evidence="2">The sequence shown here is derived from an EMBL/GenBank/DDBJ whole genome shotgun (WGS) entry which is preliminary data.</text>
</comment>
<accession>A0A919K714</accession>
<evidence type="ECO:0000313" key="2">
    <source>
        <dbReference type="EMBL" id="GIF00091.1"/>
    </source>
</evidence>
<name>A0A919K714_9ACTN</name>
<protein>
    <submittedName>
        <fullName evidence="2">Uncharacterized protein</fullName>
    </submittedName>
</protein>
<dbReference type="AlphaFoldDB" id="A0A919K714"/>